<dbReference type="Pfam" id="PF00856">
    <property type="entry name" value="SET"/>
    <property type="match status" value="1"/>
</dbReference>
<evidence type="ECO:0000313" key="2">
    <source>
        <dbReference type="EMBL" id="KAL1859023.1"/>
    </source>
</evidence>
<dbReference type="PROSITE" id="PS50280">
    <property type="entry name" value="SET"/>
    <property type="match status" value="1"/>
</dbReference>
<comment type="caution">
    <text evidence="2">The sequence shown here is derived from an EMBL/GenBank/DDBJ whole genome shotgun (WGS) entry which is preliminary data.</text>
</comment>
<evidence type="ECO:0000313" key="3">
    <source>
        <dbReference type="Proteomes" id="UP001583177"/>
    </source>
</evidence>
<dbReference type="CDD" id="cd20071">
    <property type="entry name" value="SET_SMYD"/>
    <property type="match status" value="1"/>
</dbReference>
<dbReference type="SMART" id="SM00317">
    <property type="entry name" value="SET"/>
    <property type="match status" value="1"/>
</dbReference>
<dbReference type="PANTHER" id="PTHR47332">
    <property type="entry name" value="SET DOMAIN-CONTAINING PROTEIN 5"/>
    <property type="match status" value="1"/>
</dbReference>
<feature type="domain" description="SET" evidence="1">
    <location>
        <begin position="80"/>
        <end position="223"/>
    </location>
</feature>
<dbReference type="PANTHER" id="PTHR47332:SF6">
    <property type="entry name" value="SET DOMAIN-CONTAINING PROTEIN"/>
    <property type="match status" value="1"/>
</dbReference>
<keyword evidence="3" id="KW-1185">Reference proteome</keyword>
<dbReference type="InterPro" id="IPR053185">
    <property type="entry name" value="SET_domain_protein"/>
</dbReference>
<protein>
    <recommendedName>
        <fullName evidence="1">SET domain-containing protein</fullName>
    </recommendedName>
</protein>
<name>A0ABR3WD49_9PEZI</name>
<organism evidence="2 3">
    <name type="scientific">Diaporthe australafricana</name>
    <dbReference type="NCBI Taxonomy" id="127596"/>
    <lineage>
        <taxon>Eukaryota</taxon>
        <taxon>Fungi</taxon>
        <taxon>Dikarya</taxon>
        <taxon>Ascomycota</taxon>
        <taxon>Pezizomycotina</taxon>
        <taxon>Sordariomycetes</taxon>
        <taxon>Sordariomycetidae</taxon>
        <taxon>Diaporthales</taxon>
        <taxon>Diaporthaceae</taxon>
        <taxon>Diaporthe</taxon>
    </lineage>
</organism>
<accession>A0ABR3WD49</accession>
<reference evidence="2 3" key="1">
    <citation type="journal article" date="2024" name="IMA Fungus">
        <title>IMA Genome - F19 : A genome assembly and annotation guide to empower mycologists, including annotated draft genome sequences of Ceratocystis pirilliformis, Diaporthe australafricana, Fusarium ophioides, Paecilomyces lecythidis, and Sporothrix stenoceras.</title>
        <authorList>
            <person name="Aylward J."/>
            <person name="Wilson A.M."/>
            <person name="Visagie C.M."/>
            <person name="Spraker J."/>
            <person name="Barnes I."/>
            <person name="Buitendag C."/>
            <person name="Ceriani C."/>
            <person name="Del Mar Angel L."/>
            <person name="du Plessis D."/>
            <person name="Fuchs T."/>
            <person name="Gasser K."/>
            <person name="Kramer D."/>
            <person name="Li W."/>
            <person name="Munsamy K."/>
            <person name="Piso A."/>
            <person name="Price J.L."/>
            <person name="Sonnekus B."/>
            <person name="Thomas C."/>
            <person name="van der Nest A."/>
            <person name="van Dijk A."/>
            <person name="van Heerden A."/>
            <person name="van Vuuren N."/>
            <person name="Yilmaz N."/>
            <person name="Duong T.A."/>
            <person name="van der Merwe N.A."/>
            <person name="Wingfield M.J."/>
            <person name="Wingfield B.D."/>
        </authorList>
    </citation>
    <scope>NUCLEOTIDE SEQUENCE [LARGE SCALE GENOMIC DNA]</scope>
    <source>
        <strain evidence="2 3">CMW 18300</strain>
    </source>
</reference>
<dbReference type="EMBL" id="JAWRVE010000100">
    <property type="protein sequence ID" value="KAL1859023.1"/>
    <property type="molecule type" value="Genomic_DNA"/>
</dbReference>
<evidence type="ECO:0000259" key="1">
    <source>
        <dbReference type="PROSITE" id="PS50280"/>
    </source>
</evidence>
<dbReference type="InterPro" id="IPR001214">
    <property type="entry name" value="SET_dom"/>
</dbReference>
<dbReference type="Gene3D" id="2.170.270.10">
    <property type="entry name" value="SET domain"/>
    <property type="match status" value="1"/>
</dbReference>
<dbReference type="InterPro" id="IPR046341">
    <property type="entry name" value="SET_dom_sf"/>
</dbReference>
<proteinExistence type="predicted"/>
<dbReference type="Proteomes" id="UP001583177">
    <property type="component" value="Unassembled WGS sequence"/>
</dbReference>
<sequence length="376" mass="41991">MSGAAMCASVSKAVEIYDFNSAPFDTWEGPLDCQGEYCVYSNRAISKHPWAILATTPEAAQSLASHFHIVPNDQPVSGSPPYQVSDLPGKGRGLVANRMIYKGQRIIAEDAILALHTGAHLQLPPDRRSHLYDLILENLPPEARAEFLSQAGEDVTTIIDRNGFNIHTERDSDAVSYVGAFPEQALINHDCRPNLAYNFCGVTHITTAMRDIQPGEELTLSYIDLTLPIRQRHVRLAALWNFSCNCRQCQLPYHEADASDTRLKRIKVLEDAMDHPATSFPAGDLDPHAGSQLVTLYEQERLDVYIGYAYRRAALNYALFADEQNAQTFAQKALKALEWQGGPEQKDLENMRGLLTEPKMHWSWGRLAGQSKKSRV</sequence>
<dbReference type="SUPFAM" id="SSF82199">
    <property type="entry name" value="SET domain"/>
    <property type="match status" value="1"/>
</dbReference>
<gene>
    <name evidence="2" type="ORF">Daus18300_009661</name>
</gene>